<accession>A0A5C3MDQ6</accession>
<dbReference type="STRING" id="68775.A0A5C3MDQ6"/>
<evidence type="ECO:0000313" key="2">
    <source>
        <dbReference type="Proteomes" id="UP000308652"/>
    </source>
</evidence>
<organism evidence="1 2">
    <name type="scientific">Crucibulum laeve</name>
    <dbReference type="NCBI Taxonomy" id="68775"/>
    <lineage>
        <taxon>Eukaryota</taxon>
        <taxon>Fungi</taxon>
        <taxon>Dikarya</taxon>
        <taxon>Basidiomycota</taxon>
        <taxon>Agaricomycotina</taxon>
        <taxon>Agaricomycetes</taxon>
        <taxon>Agaricomycetidae</taxon>
        <taxon>Agaricales</taxon>
        <taxon>Agaricineae</taxon>
        <taxon>Nidulariaceae</taxon>
        <taxon>Crucibulum</taxon>
    </lineage>
</organism>
<gene>
    <name evidence="1" type="ORF">BDQ12DRAFT_297633</name>
</gene>
<dbReference type="OrthoDB" id="3270368at2759"/>
<proteinExistence type="predicted"/>
<reference evidence="1 2" key="1">
    <citation type="journal article" date="2019" name="Nat. Ecol. Evol.">
        <title>Megaphylogeny resolves global patterns of mushroom evolution.</title>
        <authorList>
            <person name="Varga T."/>
            <person name="Krizsan K."/>
            <person name="Foldi C."/>
            <person name="Dima B."/>
            <person name="Sanchez-Garcia M."/>
            <person name="Sanchez-Ramirez S."/>
            <person name="Szollosi G.J."/>
            <person name="Szarkandi J.G."/>
            <person name="Papp V."/>
            <person name="Albert L."/>
            <person name="Andreopoulos W."/>
            <person name="Angelini C."/>
            <person name="Antonin V."/>
            <person name="Barry K.W."/>
            <person name="Bougher N.L."/>
            <person name="Buchanan P."/>
            <person name="Buyck B."/>
            <person name="Bense V."/>
            <person name="Catcheside P."/>
            <person name="Chovatia M."/>
            <person name="Cooper J."/>
            <person name="Damon W."/>
            <person name="Desjardin D."/>
            <person name="Finy P."/>
            <person name="Geml J."/>
            <person name="Haridas S."/>
            <person name="Hughes K."/>
            <person name="Justo A."/>
            <person name="Karasinski D."/>
            <person name="Kautmanova I."/>
            <person name="Kiss B."/>
            <person name="Kocsube S."/>
            <person name="Kotiranta H."/>
            <person name="LaButti K.M."/>
            <person name="Lechner B.E."/>
            <person name="Liimatainen K."/>
            <person name="Lipzen A."/>
            <person name="Lukacs Z."/>
            <person name="Mihaltcheva S."/>
            <person name="Morgado L.N."/>
            <person name="Niskanen T."/>
            <person name="Noordeloos M.E."/>
            <person name="Ohm R.A."/>
            <person name="Ortiz-Santana B."/>
            <person name="Ovrebo C."/>
            <person name="Racz N."/>
            <person name="Riley R."/>
            <person name="Savchenko A."/>
            <person name="Shiryaev A."/>
            <person name="Soop K."/>
            <person name="Spirin V."/>
            <person name="Szebenyi C."/>
            <person name="Tomsovsky M."/>
            <person name="Tulloss R.E."/>
            <person name="Uehling J."/>
            <person name="Grigoriev I.V."/>
            <person name="Vagvolgyi C."/>
            <person name="Papp T."/>
            <person name="Martin F.M."/>
            <person name="Miettinen O."/>
            <person name="Hibbett D.S."/>
            <person name="Nagy L.G."/>
        </authorList>
    </citation>
    <scope>NUCLEOTIDE SEQUENCE [LARGE SCALE GENOMIC DNA]</scope>
    <source>
        <strain evidence="1 2">CBS 166.37</strain>
    </source>
</reference>
<protein>
    <submittedName>
        <fullName evidence="1">Uncharacterized protein</fullName>
    </submittedName>
</protein>
<keyword evidence="2" id="KW-1185">Reference proteome</keyword>
<sequence>MDQVKAAAEALRQIAATKKHKTDVEDSIHQFASTITLLELSSLSPNTFERLSSLLRARLLPLYYAFFELTLQYTNAILTVIFEEKITNTVFAGDDFIRSSWEMIQTSLISGVLDYLEAESTYEHRGTVGNALYPILCRFYLQEAPFKPTQTTGSLLSTVYQLLSETVISHPNNQRKLRDPGILGGKAIGRTLSQIKDFLAAEALLELFANLLPSLNGPTGRGKRTAYIKETFNPAFFTCSEEIITLLENITTIDWSVTAIKIMDTLATSDILFPQPFEVSRCIMQSKRINNVDRIYIDNYAFLANLDENGNLETIQIPYMTINSVALTSSSNNNTSVKVEVLSLPLVGGRPSAEISSTDNIGLSWEINTADVERFTSSLRKRGLGEKMKKSARKLSKAITQVELDFDAADGKVFSTSAQV</sequence>
<dbReference type="Proteomes" id="UP000308652">
    <property type="component" value="Unassembled WGS sequence"/>
</dbReference>
<name>A0A5C3MDQ6_9AGAR</name>
<dbReference type="AlphaFoldDB" id="A0A5C3MDQ6"/>
<evidence type="ECO:0000313" key="1">
    <source>
        <dbReference type="EMBL" id="TFK42893.1"/>
    </source>
</evidence>
<dbReference type="EMBL" id="ML213592">
    <property type="protein sequence ID" value="TFK42893.1"/>
    <property type="molecule type" value="Genomic_DNA"/>
</dbReference>